<dbReference type="GeneID" id="97126853"/>
<evidence type="ECO:0000313" key="2">
    <source>
        <dbReference type="Proteomes" id="UP000019202"/>
    </source>
</evidence>
<sequence length="146" mass="16917">MSKDEYIQLITNFACILRERGFPIIGCDDNQLRILEKKYGKLPEFYKIYLQLMGVDAGDFKAGTSICYAELDEINEETLALMHQYGISPPKDMFAFLMHQGYTSLLFTDRNNEDPEIYCYTECQDIIDIEKTFSACIEAEINEYLS</sequence>
<dbReference type="AlphaFoldDB" id="W1IS39"/>
<dbReference type="Proteomes" id="UP000019202">
    <property type="component" value="Unassembled WGS sequence"/>
</dbReference>
<comment type="caution">
    <text evidence="1">The sequence shown here is derived from an EMBL/GenBank/DDBJ whole genome shotgun (WGS) entry which is preliminary data.</text>
</comment>
<evidence type="ECO:0008006" key="3">
    <source>
        <dbReference type="Google" id="ProtNLM"/>
    </source>
</evidence>
<protein>
    <recommendedName>
        <fullName evidence="3">Knr4/Smi1-like domain-containing protein</fullName>
    </recommendedName>
</protein>
<dbReference type="Gene3D" id="3.40.1580.10">
    <property type="entry name" value="SMI1/KNR4-like"/>
    <property type="match status" value="1"/>
</dbReference>
<accession>W1IS39</accession>
<gene>
    <name evidence="1" type="ORF">XSR1_1150001</name>
</gene>
<keyword evidence="2" id="KW-1185">Reference proteome</keyword>
<organism evidence="1 2">
    <name type="scientific">Xenorhabdus szentirmaii DSM 16338</name>
    <dbReference type="NCBI Taxonomy" id="1427518"/>
    <lineage>
        <taxon>Bacteria</taxon>
        <taxon>Pseudomonadati</taxon>
        <taxon>Pseudomonadota</taxon>
        <taxon>Gammaproteobacteria</taxon>
        <taxon>Enterobacterales</taxon>
        <taxon>Morganellaceae</taxon>
        <taxon>Xenorhabdus</taxon>
    </lineage>
</organism>
<proteinExistence type="predicted"/>
<dbReference type="SUPFAM" id="SSF160631">
    <property type="entry name" value="SMI1/KNR4-like"/>
    <property type="match status" value="1"/>
</dbReference>
<dbReference type="InterPro" id="IPR037883">
    <property type="entry name" value="Knr4/Smi1-like_sf"/>
</dbReference>
<dbReference type="RefSeq" id="WP_051462290.1">
    <property type="nucleotide sequence ID" value="NZ_CAWLWS010000019.1"/>
</dbReference>
<dbReference type="EMBL" id="CBXF010000019">
    <property type="protein sequence ID" value="CDL81254.1"/>
    <property type="molecule type" value="Genomic_DNA"/>
</dbReference>
<dbReference type="OrthoDB" id="6455738at2"/>
<evidence type="ECO:0000313" key="1">
    <source>
        <dbReference type="EMBL" id="CDL81254.1"/>
    </source>
</evidence>
<dbReference type="STRING" id="1427518.XSR1_1150001"/>
<name>W1IS39_9GAMM</name>
<reference evidence="1" key="1">
    <citation type="submission" date="2013-11" db="EMBL/GenBank/DDBJ databases">
        <title>Draft genome sequence and annotation of the entomopathogenic bacteria, Xenorhabdus cabanillasi strain JM26 and Xenorhabdus szentirmai strain DSM 16338.</title>
        <authorList>
            <person name="Gualtieri M."/>
            <person name="Ogier J.C."/>
            <person name="Pages S."/>
            <person name="Givaudan A."/>
            <person name="Gaudriault S."/>
        </authorList>
    </citation>
    <scope>NUCLEOTIDE SEQUENCE [LARGE SCALE GENOMIC DNA]</scope>
    <source>
        <strain evidence="1">DSM 16338</strain>
    </source>
</reference>